<dbReference type="OrthoDB" id="1046782at2759"/>
<dbReference type="InterPro" id="IPR051057">
    <property type="entry name" value="PI-PLC_domain"/>
</dbReference>
<dbReference type="CDD" id="cd08586">
    <property type="entry name" value="PI-PLCc_BcPLC_like"/>
    <property type="match status" value="1"/>
</dbReference>
<accession>A0A6A6PA32</accession>
<dbReference type="InterPro" id="IPR017946">
    <property type="entry name" value="PLC-like_Pdiesterase_TIM-brl"/>
</dbReference>
<evidence type="ECO:0000313" key="2">
    <source>
        <dbReference type="EMBL" id="KAF2460805.1"/>
    </source>
</evidence>
<dbReference type="EMBL" id="MU001672">
    <property type="protein sequence ID" value="KAF2460805.1"/>
    <property type="molecule type" value="Genomic_DNA"/>
</dbReference>
<protein>
    <submittedName>
        <fullName evidence="2">Phosphatidylinositol phospholipase C</fullName>
    </submittedName>
</protein>
<dbReference type="PANTHER" id="PTHR13593">
    <property type="match status" value="1"/>
</dbReference>
<dbReference type="GO" id="GO:0008081">
    <property type="term" value="F:phosphoric diester hydrolase activity"/>
    <property type="evidence" value="ECO:0007669"/>
    <property type="project" value="InterPro"/>
</dbReference>
<proteinExistence type="predicted"/>
<dbReference type="PANTHER" id="PTHR13593:SF113">
    <property type="entry name" value="SI:DKEY-266F7.9"/>
    <property type="match status" value="1"/>
</dbReference>
<dbReference type="AlphaFoldDB" id="A0A6A6PA32"/>
<evidence type="ECO:0000259" key="1">
    <source>
        <dbReference type="SMART" id="SM00148"/>
    </source>
</evidence>
<reference evidence="2" key="1">
    <citation type="journal article" date="2020" name="Stud. Mycol.">
        <title>101 Dothideomycetes genomes: a test case for predicting lifestyles and emergence of pathogens.</title>
        <authorList>
            <person name="Haridas S."/>
            <person name="Albert R."/>
            <person name="Binder M."/>
            <person name="Bloem J."/>
            <person name="Labutti K."/>
            <person name="Salamov A."/>
            <person name="Andreopoulos B."/>
            <person name="Baker S."/>
            <person name="Barry K."/>
            <person name="Bills G."/>
            <person name="Bluhm B."/>
            <person name="Cannon C."/>
            <person name="Castanera R."/>
            <person name="Culley D."/>
            <person name="Daum C."/>
            <person name="Ezra D."/>
            <person name="Gonzalez J."/>
            <person name="Henrissat B."/>
            <person name="Kuo A."/>
            <person name="Liang C."/>
            <person name="Lipzen A."/>
            <person name="Lutzoni F."/>
            <person name="Magnuson J."/>
            <person name="Mondo S."/>
            <person name="Nolan M."/>
            <person name="Ohm R."/>
            <person name="Pangilinan J."/>
            <person name="Park H.-J."/>
            <person name="Ramirez L."/>
            <person name="Alfaro M."/>
            <person name="Sun H."/>
            <person name="Tritt A."/>
            <person name="Yoshinaga Y."/>
            <person name="Zwiers L.-H."/>
            <person name="Turgeon B."/>
            <person name="Goodwin S."/>
            <person name="Spatafora J."/>
            <person name="Crous P."/>
            <person name="Grigoriev I."/>
        </authorList>
    </citation>
    <scope>NUCLEOTIDE SEQUENCE</scope>
    <source>
        <strain evidence="2">ATCC 16933</strain>
    </source>
</reference>
<dbReference type="InterPro" id="IPR000909">
    <property type="entry name" value="PLipase_C_PInositol-sp_X_dom"/>
</dbReference>
<feature type="domain" description="Phosphatidylinositol-specific phospholipase C X" evidence="1">
    <location>
        <begin position="175"/>
        <end position="319"/>
    </location>
</feature>
<gene>
    <name evidence="2" type="ORF">BDY21DRAFT_279472</name>
</gene>
<dbReference type="SUPFAM" id="SSF51695">
    <property type="entry name" value="PLC-like phosphodiesterases"/>
    <property type="match status" value="1"/>
</dbReference>
<dbReference type="GO" id="GO:0006629">
    <property type="term" value="P:lipid metabolic process"/>
    <property type="evidence" value="ECO:0007669"/>
    <property type="project" value="InterPro"/>
</dbReference>
<evidence type="ECO:0000313" key="3">
    <source>
        <dbReference type="Proteomes" id="UP000799766"/>
    </source>
</evidence>
<keyword evidence="3" id="KW-1185">Reference proteome</keyword>
<dbReference type="Gene3D" id="3.20.20.190">
    <property type="entry name" value="Phosphatidylinositol (PI) phosphodiesterase"/>
    <property type="match status" value="1"/>
</dbReference>
<dbReference type="SMART" id="SM00148">
    <property type="entry name" value="PLCXc"/>
    <property type="match status" value="1"/>
</dbReference>
<dbReference type="PROSITE" id="PS50007">
    <property type="entry name" value="PIPLC_X_DOMAIN"/>
    <property type="match status" value="1"/>
</dbReference>
<sequence length="494" mass="54851">MTGPRLTIRNLTATPLELKVVERYEAPSSSRKGSLGYDPIGNLTALTSNLTTFVTSATTSSPTSPSAPQLADNAKSFSHKDVSIHLEPFDTKKTDIPAAERGPGEVLRLTFSCDGQRYRVDTPPPKHYSHPFTPLAQNPKHEYTGVFLKDAAHLSVYSSAALHRWMRELGDATDLAALSIPGTHNSPTCHRALPSVRCQAVAPKAQLEHGVRFFDVRVQPEAPGDLSKDGLALVHGVFPISLTGNRYLRGLVDDTLEFLRENRSETVVMSLKREGAGQHTDEQLSLILAKHYAHGDRWYTAPRIPSLGEARGKIVLMRRFALDDSLKREHGGAGWGINAENWAYNTPNDTHGDVCVQDFCEVLETENIDKKIRYSQEHLERAGKSVCRVPGVADHHHRDGEHEEHGKKQPLFLNFLSASNFWKVGCWPEKIAAKLNPAVVEFLCMKHHEGDGDGATGIVVCDWVGNDGDWDLVRCIVGMNARLELKEKQRHERH</sequence>
<dbReference type="Pfam" id="PF00388">
    <property type="entry name" value="PI-PLC-X"/>
    <property type="match status" value="1"/>
</dbReference>
<organism evidence="2 3">
    <name type="scientific">Lineolata rhizophorae</name>
    <dbReference type="NCBI Taxonomy" id="578093"/>
    <lineage>
        <taxon>Eukaryota</taxon>
        <taxon>Fungi</taxon>
        <taxon>Dikarya</taxon>
        <taxon>Ascomycota</taxon>
        <taxon>Pezizomycotina</taxon>
        <taxon>Dothideomycetes</taxon>
        <taxon>Dothideomycetes incertae sedis</taxon>
        <taxon>Lineolatales</taxon>
        <taxon>Lineolataceae</taxon>
        <taxon>Lineolata</taxon>
    </lineage>
</organism>
<dbReference type="Proteomes" id="UP000799766">
    <property type="component" value="Unassembled WGS sequence"/>
</dbReference>
<name>A0A6A6PA32_9PEZI</name>